<sequence length="261" mass="28406">MVPAVDLVPGHPLGPHREDVLTGWMATKGMTARDTSQGVALDDTARDWIEAQTGAVPRDEGLWVAALTHGSTGESFDYQRLEFLGDRVLGLTIAEWLYEHTDGSEGKLSQRLNALVSRAACAKAARTEGLAEHMRLGKQARADGGLESDNILGDVIEALIGACFLEHGFDTARALVRRWWADAVEGRTGQSKHPKSALQEWAAGNRRKMPEYDLIERSGPDHALRFTVRVSVKGVGEETGTGISKQQAETDAAARFLQRHG</sequence>
<feature type="active site" evidence="8">
    <location>
        <position position="157"/>
    </location>
</feature>
<dbReference type="InterPro" id="IPR000999">
    <property type="entry name" value="RNase_III_dom"/>
</dbReference>
<keyword evidence="8" id="KW-0819">tRNA processing</keyword>
<evidence type="ECO:0000256" key="3">
    <source>
        <dbReference type="ARBA" id="ARBA00022664"/>
    </source>
</evidence>
<evidence type="ECO:0000256" key="6">
    <source>
        <dbReference type="ARBA" id="ARBA00022801"/>
    </source>
</evidence>
<dbReference type="PANTHER" id="PTHR11207:SF0">
    <property type="entry name" value="RIBONUCLEASE 3"/>
    <property type="match status" value="1"/>
</dbReference>
<dbReference type="SUPFAM" id="SSF69065">
    <property type="entry name" value="RNase III domain-like"/>
    <property type="match status" value="1"/>
</dbReference>
<name>A0A7G6VT80_9SPHN</name>
<dbReference type="PANTHER" id="PTHR11207">
    <property type="entry name" value="RIBONUCLEASE III"/>
    <property type="match status" value="1"/>
</dbReference>
<evidence type="ECO:0000256" key="1">
    <source>
        <dbReference type="ARBA" id="ARBA00000109"/>
    </source>
</evidence>
<feature type="active site" evidence="8">
    <location>
        <position position="86"/>
    </location>
</feature>
<feature type="domain" description="DRBM" evidence="9">
    <location>
        <begin position="193"/>
        <end position="261"/>
    </location>
</feature>
<dbReference type="Gene3D" id="3.30.160.20">
    <property type="match status" value="1"/>
</dbReference>
<comment type="subcellular location">
    <subcellularLocation>
        <location evidence="8">Cytoplasm</location>
    </subcellularLocation>
</comment>
<dbReference type="PROSITE" id="PS50142">
    <property type="entry name" value="RNASE_3_2"/>
    <property type="match status" value="1"/>
</dbReference>
<evidence type="ECO:0000259" key="9">
    <source>
        <dbReference type="PROSITE" id="PS50137"/>
    </source>
</evidence>
<dbReference type="EMBL" id="CP060052">
    <property type="protein sequence ID" value="QNE04945.1"/>
    <property type="molecule type" value="Genomic_DNA"/>
</dbReference>
<keyword evidence="8" id="KW-0699">rRNA-binding</keyword>
<dbReference type="Pfam" id="PF14622">
    <property type="entry name" value="Ribonucleas_3_3"/>
    <property type="match status" value="1"/>
</dbReference>
<dbReference type="InterPro" id="IPR011907">
    <property type="entry name" value="RNase_III"/>
</dbReference>
<dbReference type="InterPro" id="IPR036389">
    <property type="entry name" value="RNase_III_sf"/>
</dbReference>
<dbReference type="GO" id="GO:0006364">
    <property type="term" value="P:rRNA processing"/>
    <property type="evidence" value="ECO:0007669"/>
    <property type="project" value="UniProtKB-UniRule"/>
</dbReference>
<feature type="binding site" evidence="8">
    <location>
        <position position="157"/>
    </location>
    <ligand>
        <name>Mg(2+)</name>
        <dbReference type="ChEBI" id="CHEBI:18420"/>
    </ligand>
</feature>
<organism evidence="11 12">
    <name type="scientific">Croceicoccus marinus</name>
    <dbReference type="NCBI Taxonomy" id="450378"/>
    <lineage>
        <taxon>Bacteria</taxon>
        <taxon>Pseudomonadati</taxon>
        <taxon>Pseudomonadota</taxon>
        <taxon>Alphaproteobacteria</taxon>
        <taxon>Sphingomonadales</taxon>
        <taxon>Erythrobacteraceae</taxon>
        <taxon>Croceicoccus</taxon>
    </lineage>
</organism>
<dbReference type="CDD" id="cd00593">
    <property type="entry name" value="RIBOc"/>
    <property type="match status" value="1"/>
</dbReference>
<keyword evidence="8" id="KW-0698">rRNA processing</keyword>
<keyword evidence="7 8" id="KW-0694">RNA-binding</keyword>
<feature type="binding site" evidence="8">
    <location>
        <position position="154"/>
    </location>
    <ligand>
        <name>Mg(2+)</name>
        <dbReference type="ChEBI" id="CHEBI:18420"/>
    </ligand>
</feature>
<dbReference type="GO" id="GO:0003725">
    <property type="term" value="F:double-stranded RNA binding"/>
    <property type="evidence" value="ECO:0007669"/>
    <property type="project" value="TreeGrafter"/>
</dbReference>
<dbReference type="Pfam" id="PF00035">
    <property type="entry name" value="dsrm"/>
    <property type="match status" value="1"/>
</dbReference>
<dbReference type="NCBIfam" id="TIGR02191">
    <property type="entry name" value="RNaseIII"/>
    <property type="match status" value="1"/>
</dbReference>
<dbReference type="InterPro" id="IPR014720">
    <property type="entry name" value="dsRBD_dom"/>
</dbReference>
<evidence type="ECO:0000259" key="10">
    <source>
        <dbReference type="PROSITE" id="PS50142"/>
    </source>
</evidence>
<comment type="similarity">
    <text evidence="2">Belongs to the ribonuclease III family.</text>
</comment>
<dbReference type="Gene3D" id="1.10.1520.10">
    <property type="entry name" value="Ribonuclease III domain"/>
    <property type="match status" value="1"/>
</dbReference>
<evidence type="ECO:0000313" key="12">
    <source>
        <dbReference type="Proteomes" id="UP000515297"/>
    </source>
</evidence>
<dbReference type="GO" id="GO:0006397">
    <property type="term" value="P:mRNA processing"/>
    <property type="evidence" value="ECO:0007669"/>
    <property type="project" value="UniProtKB-UniRule"/>
</dbReference>
<keyword evidence="5 8" id="KW-0255">Endonuclease</keyword>
<dbReference type="GO" id="GO:0046872">
    <property type="term" value="F:metal ion binding"/>
    <property type="evidence" value="ECO:0007669"/>
    <property type="project" value="UniProtKB-KW"/>
</dbReference>
<gene>
    <name evidence="8 11" type="primary">rnc</name>
    <name evidence="11" type="ORF">H4O24_13690</name>
</gene>
<evidence type="ECO:0000256" key="4">
    <source>
        <dbReference type="ARBA" id="ARBA00022722"/>
    </source>
</evidence>
<dbReference type="HAMAP" id="MF_00104">
    <property type="entry name" value="RNase_III"/>
    <property type="match status" value="1"/>
</dbReference>
<feature type="domain" description="RNase III" evidence="10">
    <location>
        <begin position="46"/>
        <end position="168"/>
    </location>
</feature>
<feature type="binding site" evidence="8">
    <location>
        <position position="82"/>
    </location>
    <ligand>
        <name>Mg(2+)</name>
        <dbReference type="ChEBI" id="CHEBI:18420"/>
    </ligand>
</feature>
<dbReference type="Proteomes" id="UP000515297">
    <property type="component" value="Chromosome"/>
</dbReference>
<dbReference type="EC" id="3.1.26.3" evidence="8"/>
<dbReference type="PROSITE" id="PS00517">
    <property type="entry name" value="RNASE_3_1"/>
    <property type="match status" value="1"/>
</dbReference>
<comment type="subunit">
    <text evidence="8">Homodimer.</text>
</comment>
<evidence type="ECO:0000256" key="8">
    <source>
        <dbReference type="HAMAP-Rule" id="MF_00104"/>
    </source>
</evidence>
<dbReference type="GO" id="GO:0019843">
    <property type="term" value="F:rRNA binding"/>
    <property type="evidence" value="ECO:0007669"/>
    <property type="project" value="UniProtKB-KW"/>
</dbReference>
<dbReference type="GO" id="GO:0008033">
    <property type="term" value="P:tRNA processing"/>
    <property type="evidence" value="ECO:0007669"/>
    <property type="project" value="UniProtKB-KW"/>
</dbReference>
<dbReference type="SUPFAM" id="SSF54768">
    <property type="entry name" value="dsRNA-binding domain-like"/>
    <property type="match status" value="1"/>
</dbReference>
<protein>
    <recommendedName>
        <fullName evidence="8">Ribonuclease 3</fullName>
        <ecNumber evidence="8">3.1.26.3</ecNumber>
    </recommendedName>
    <alternativeName>
        <fullName evidence="8">Ribonuclease III</fullName>
        <shortName evidence="8">RNase III</shortName>
    </alternativeName>
</protein>
<reference evidence="11 12" key="1">
    <citation type="submission" date="2020-08" db="EMBL/GenBank/DDBJ databases">
        <authorList>
            <person name="Liu G."/>
            <person name="Sun C."/>
        </authorList>
    </citation>
    <scope>NUCLEOTIDE SEQUENCE [LARGE SCALE GENOMIC DNA]</scope>
    <source>
        <strain evidence="11 12">OT19</strain>
    </source>
</reference>
<evidence type="ECO:0000256" key="7">
    <source>
        <dbReference type="ARBA" id="ARBA00022884"/>
    </source>
</evidence>
<dbReference type="CDD" id="cd10845">
    <property type="entry name" value="DSRM_RNAse_III_family"/>
    <property type="match status" value="1"/>
</dbReference>
<keyword evidence="4 8" id="KW-0540">Nuclease</keyword>
<evidence type="ECO:0000256" key="5">
    <source>
        <dbReference type="ARBA" id="ARBA00022759"/>
    </source>
</evidence>
<proteinExistence type="inferred from homology"/>
<keyword evidence="6 8" id="KW-0378">Hydrolase</keyword>
<comment type="function">
    <text evidence="8">Digests double-stranded RNA. Involved in the processing of primary rRNA transcript to yield the immediate precursors to the large and small rRNAs (23S and 16S). Processes some mRNAs, and tRNAs when they are encoded in the rRNA operon. Processes pre-crRNA and tracrRNA of type II CRISPR loci if present in the organism.</text>
</comment>
<keyword evidence="8" id="KW-0479">Metal-binding</keyword>
<dbReference type="AlphaFoldDB" id="A0A7G6VT80"/>
<dbReference type="PROSITE" id="PS50137">
    <property type="entry name" value="DS_RBD"/>
    <property type="match status" value="1"/>
</dbReference>
<evidence type="ECO:0000313" key="11">
    <source>
        <dbReference type="EMBL" id="QNE04945.1"/>
    </source>
</evidence>
<dbReference type="SMART" id="SM00535">
    <property type="entry name" value="RIBOc"/>
    <property type="match status" value="1"/>
</dbReference>
<keyword evidence="8" id="KW-0963">Cytoplasm</keyword>
<keyword evidence="8" id="KW-0460">Magnesium</keyword>
<dbReference type="GO" id="GO:0005737">
    <property type="term" value="C:cytoplasm"/>
    <property type="evidence" value="ECO:0007669"/>
    <property type="project" value="UniProtKB-SubCell"/>
</dbReference>
<comment type="cofactor">
    <cofactor evidence="8">
        <name>Mg(2+)</name>
        <dbReference type="ChEBI" id="CHEBI:18420"/>
    </cofactor>
</comment>
<accession>A0A7G6VT80</accession>
<comment type="catalytic activity">
    <reaction evidence="1 8">
        <text>Endonucleolytic cleavage to 5'-phosphomonoester.</text>
        <dbReference type="EC" id="3.1.26.3"/>
    </reaction>
</comment>
<evidence type="ECO:0000256" key="2">
    <source>
        <dbReference type="ARBA" id="ARBA00010183"/>
    </source>
</evidence>
<dbReference type="GO" id="GO:0010468">
    <property type="term" value="P:regulation of gene expression"/>
    <property type="evidence" value="ECO:0007669"/>
    <property type="project" value="TreeGrafter"/>
</dbReference>
<keyword evidence="3 8" id="KW-0507">mRNA processing</keyword>
<dbReference type="GO" id="GO:0004525">
    <property type="term" value="F:ribonuclease III activity"/>
    <property type="evidence" value="ECO:0007669"/>
    <property type="project" value="UniProtKB-UniRule"/>
</dbReference>
<dbReference type="SMART" id="SM00358">
    <property type="entry name" value="DSRM"/>
    <property type="match status" value="1"/>
</dbReference>